<dbReference type="SUPFAM" id="SSF52833">
    <property type="entry name" value="Thioredoxin-like"/>
    <property type="match status" value="1"/>
</dbReference>
<evidence type="ECO:0000313" key="2">
    <source>
        <dbReference type="Proteomes" id="UP001214638"/>
    </source>
</evidence>
<organism evidence="1 2">
    <name type="scientific">Babesia duncani</name>
    <dbReference type="NCBI Taxonomy" id="323732"/>
    <lineage>
        <taxon>Eukaryota</taxon>
        <taxon>Sar</taxon>
        <taxon>Alveolata</taxon>
        <taxon>Apicomplexa</taxon>
        <taxon>Aconoidasida</taxon>
        <taxon>Piroplasmida</taxon>
        <taxon>Babesiidae</taxon>
        <taxon>Babesia</taxon>
    </lineage>
</organism>
<dbReference type="InterPro" id="IPR036249">
    <property type="entry name" value="Thioredoxin-like_sf"/>
</dbReference>
<keyword evidence="2" id="KW-1185">Reference proteome</keyword>
<sequence>MAISDASIPRDISNGPLSKFDSLSPRNHEHDAKSHIVETAVEAEQLAEVVLVTTSLGSIKKQFFQSKRAQHLLDCKNIVYYLVDANRDISVAMNLKDRELFDKWVNEGRLKMSTLDGVQRVMLPQLIVDGVVLGDDRAIQDLEDDGDLDYIVARLLCPKCLCEKRARDLNCTRCSTEYTSIIPQEYIDNSSVQRLYQGHPYD</sequence>
<dbReference type="RefSeq" id="XP_067803073.1">
    <property type="nucleotide sequence ID" value="XM_067947851.1"/>
</dbReference>
<dbReference type="KEGG" id="bdw:94337128"/>
<reference evidence="1" key="1">
    <citation type="journal article" date="2023" name="Nat. Microbiol.">
        <title>Babesia duncani multi-omics identifies virulence factors and drug targets.</title>
        <authorList>
            <person name="Singh P."/>
            <person name="Lonardi S."/>
            <person name="Liang Q."/>
            <person name="Vydyam P."/>
            <person name="Khabirova E."/>
            <person name="Fang T."/>
            <person name="Gihaz S."/>
            <person name="Thekkiniath J."/>
            <person name="Munshi M."/>
            <person name="Abel S."/>
            <person name="Ciampossin L."/>
            <person name="Batugedara G."/>
            <person name="Gupta M."/>
            <person name="Lu X.M."/>
            <person name="Lenz T."/>
            <person name="Chakravarty S."/>
            <person name="Cornillot E."/>
            <person name="Hu Y."/>
            <person name="Ma W."/>
            <person name="Gonzalez L.M."/>
            <person name="Sanchez S."/>
            <person name="Estrada K."/>
            <person name="Sanchez-Flores A."/>
            <person name="Montero E."/>
            <person name="Harb O.S."/>
            <person name="Le Roch K.G."/>
            <person name="Mamoun C.B."/>
        </authorList>
    </citation>
    <scope>NUCLEOTIDE SEQUENCE</scope>
    <source>
        <strain evidence="1">WA1</strain>
    </source>
</reference>
<dbReference type="EMBL" id="JALLKP010000003">
    <property type="protein sequence ID" value="KAK2196231.1"/>
    <property type="molecule type" value="Genomic_DNA"/>
</dbReference>
<dbReference type="Proteomes" id="UP001214638">
    <property type="component" value="Unassembled WGS sequence"/>
</dbReference>
<gene>
    <name evidence="1" type="ORF">BdWA1_002831</name>
</gene>
<comment type="caution">
    <text evidence="1">The sequence shown here is derived from an EMBL/GenBank/DDBJ whole genome shotgun (WGS) entry which is preliminary data.</text>
</comment>
<protein>
    <submittedName>
        <fullName evidence="1">Thioredoxin-like superfamily</fullName>
    </submittedName>
</protein>
<accession>A0AAD9PJZ3</accession>
<dbReference type="AlphaFoldDB" id="A0AAD9PJZ3"/>
<evidence type="ECO:0000313" key="1">
    <source>
        <dbReference type="EMBL" id="KAK2196231.1"/>
    </source>
</evidence>
<dbReference type="Gene3D" id="3.40.30.10">
    <property type="entry name" value="Glutaredoxin"/>
    <property type="match status" value="1"/>
</dbReference>
<name>A0AAD9PJZ3_9APIC</name>
<dbReference type="GeneID" id="94337128"/>
<proteinExistence type="predicted"/>